<name>A0ACB7U153_DIOAL</name>
<comment type="caution">
    <text evidence="1">The sequence shown here is derived from an EMBL/GenBank/DDBJ whole genome shotgun (WGS) entry which is preliminary data.</text>
</comment>
<gene>
    <name evidence="1" type="ORF">IHE45_19G116800</name>
</gene>
<dbReference type="Proteomes" id="UP000827976">
    <property type="component" value="Chromosome 19"/>
</dbReference>
<evidence type="ECO:0000313" key="2">
    <source>
        <dbReference type="Proteomes" id="UP000827976"/>
    </source>
</evidence>
<evidence type="ECO:0000313" key="1">
    <source>
        <dbReference type="EMBL" id="KAH7654014.1"/>
    </source>
</evidence>
<sequence>MPTIRYQIRNEYGLASSELYQAADRDDPEAILEGVAMAGLVGVLRQLGDLSEFAAEIFHDLHEEVMATAARGHGMMLRVQQLEAEFPSIEKALLSQTNKTGFAQNTGVDWHANLQCNQNLITGGDMPRFILDSYEECRGPPRLFTLDKFDIAGAGACLKRYSDPSFFKTNSVSSDKIEKEVQIEKKSRKIKKKGPRLRNGATLESLLSPRKNSNSQLVNSAEVSETIPVRRVKLKHRNLNDPTSGSGKSYMENFIEVHLPEENGFKNSKSHNYVMKKSFDSSESAPEENEVLIDNSVNSPSFKGKTPTQLPIEQKVIVLPANKLDDHDEDLFESLSEPVCEVQSEKKALAEAENKLFKSANGSHPSELEKSLPPVQVSDQIQLSIDAKFGENGHPDGYMSDDVTSEMEKYMDALNTMESELETDSESKARRMAGQLNLEQQLVNCNEEVLELQCHSLGRDSAQNSTVSLADFVNRSAPSTSDLDTVDNLSDIHPPQEDMADSDMPTSSVGYPDEILEGSAEAIYRNVEDVEHETSENIVADEIYDAVGSNITNVRLEITEASASSCIITEVSRNVEDMEQGTPENIVSDEVYDFLGSDIMNVRSEIAEASASSCVTDLTTTHHLAPLESTNEEAQSVILDQMKLSSGYAKDTFEVPEHLHGHLSSTTENTELPSQLTTEIEPPELPENSEIFLDAPLVENDITNSILEGTESPKIIDHTTSANKQTLEVTAATFDKSDYLSQTYGNILDEDSLSWLGKPLSPSTFPTEEPEKIPEIDEADTQFDASTTVAAFNQDHSSTGVQPEYLLAEIESIGPVENLACSLSILVPKDADDNVEGNRQPAKLLPAELDSLSDPDEHQSSDNINSEALKSLFPKEGIPQHLSSDCEKNDVSADSEDLKPLFGCNELIVKADSDTHDPLTSSSEETDFHAESQEDYVAEEAVPNQSKVSINELSDPKDLTALDSETTRNVFPRFEVEDQWLSAPTISTSEFPVEDSFTAIGEPLDGVCHSLLSGDAQTDLNSFNDDEIHSPRNVDLSSMLGSDEFMKEDLSSTVNFLSGPAISVEASKVEDASEANVIYSQEGGEHHWQCDTQLESGAVVEQSDGDPKQELDSSATVSRDNDCESALPISNIEVSTPVCSSEVPPTCLGFDASAAAPLFPHSFGLVPSQNTPKSAGTYLREPVSIFPSEGIENTPPLPPLPPLQWRMGKPQYFSKSDGKTEQTFMRQNPFSDLATEDKKHPNCSGNANIEMFQLDNSFATFPPIGSENIQHGSMTSVGKGVHPLRLADLPPIVDDARHPESSNDVVGEGMPKPSEFFSVLPAVEEEGLFQHLPSLQVERSQVSELSGRPPTLDDERSRLDQLLPRVDTDGGHQSSITNERNVIQSPDAFLEMPTIDDDVRHFSYGVYESENMQLMQLPMPQQFGEPKLSQHDFLYLHGNSYVPYDITFPAIEDAKPNGKLSSIRARPRDPLIEAVASHDKSTLRKVSEMVQPSTKPKEDDRNSLLDQIKNKSFNLKPTVVTKPSMKGPATNIKVAAILEKANAIRQAFVGSDDDDDGDSWSDS</sequence>
<dbReference type="EMBL" id="CM037029">
    <property type="protein sequence ID" value="KAH7654014.1"/>
    <property type="molecule type" value="Genomic_DNA"/>
</dbReference>
<proteinExistence type="predicted"/>
<accession>A0ACB7U153</accession>
<reference evidence="2" key="1">
    <citation type="journal article" date="2022" name="Nat. Commun.">
        <title>Chromosome evolution and the genetic basis of agronomically important traits in greater yam.</title>
        <authorList>
            <person name="Bredeson J.V."/>
            <person name="Lyons J.B."/>
            <person name="Oniyinde I.O."/>
            <person name="Okereke N.R."/>
            <person name="Kolade O."/>
            <person name="Nnabue I."/>
            <person name="Nwadili C.O."/>
            <person name="Hribova E."/>
            <person name="Parker M."/>
            <person name="Nwogha J."/>
            <person name="Shu S."/>
            <person name="Carlson J."/>
            <person name="Kariba R."/>
            <person name="Muthemba S."/>
            <person name="Knop K."/>
            <person name="Barton G.J."/>
            <person name="Sherwood A.V."/>
            <person name="Lopez-Montes A."/>
            <person name="Asiedu R."/>
            <person name="Jamnadass R."/>
            <person name="Muchugi A."/>
            <person name="Goodstein D."/>
            <person name="Egesi C.N."/>
            <person name="Featherston J."/>
            <person name="Asfaw A."/>
            <person name="Simpson G.G."/>
            <person name="Dolezel J."/>
            <person name="Hendre P.S."/>
            <person name="Van Deynze A."/>
            <person name="Kumar P.L."/>
            <person name="Obidiegwu J.E."/>
            <person name="Bhattacharjee R."/>
            <person name="Rokhsar D.S."/>
        </authorList>
    </citation>
    <scope>NUCLEOTIDE SEQUENCE [LARGE SCALE GENOMIC DNA]</scope>
    <source>
        <strain evidence="2">cv. TDa95/00328</strain>
    </source>
</reference>
<organism evidence="1 2">
    <name type="scientific">Dioscorea alata</name>
    <name type="common">Purple yam</name>
    <dbReference type="NCBI Taxonomy" id="55571"/>
    <lineage>
        <taxon>Eukaryota</taxon>
        <taxon>Viridiplantae</taxon>
        <taxon>Streptophyta</taxon>
        <taxon>Embryophyta</taxon>
        <taxon>Tracheophyta</taxon>
        <taxon>Spermatophyta</taxon>
        <taxon>Magnoliopsida</taxon>
        <taxon>Liliopsida</taxon>
        <taxon>Dioscoreales</taxon>
        <taxon>Dioscoreaceae</taxon>
        <taxon>Dioscorea</taxon>
    </lineage>
</organism>
<keyword evidence="2" id="KW-1185">Reference proteome</keyword>
<protein>
    <submittedName>
        <fullName evidence="1">SCAR/WAVE family protein</fullName>
    </submittedName>
</protein>